<dbReference type="PROSITE" id="PS50297">
    <property type="entry name" value="ANK_REP_REGION"/>
    <property type="match status" value="3"/>
</dbReference>
<evidence type="ECO:0000256" key="3">
    <source>
        <dbReference type="PROSITE-ProRule" id="PRU00023"/>
    </source>
</evidence>
<dbReference type="SMART" id="SM00248">
    <property type="entry name" value="ANK"/>
    <property type="match status" value="9"/>
</dbReference>
<dbReference type="STRING" id="37992.A0A4Z0YGC4"/>
<keyword evidence="1" id="KW-0677">Repeat</keyword>
<name>A0A4Z0YGC4_9PEZI</name>
<proteinExistence type="predicted"/>
<dbReference type="InterPro" id="IPR051165">
    <property type="entry name" value="Multifunctional_ANK_Repeat"/>
</dbReference>
<comment type="caution">
    <text evidence="5">The sequence shown here is derived from an EMBL/GenBank/DDBJ whole genome shotgun (WGS) entry which is preliminary data.</text>
</comment>
<sequence>MNSTGRELSDAVWDGWKGTIRRLYLQQQLPLELVLKHLRGNGLNASKAQLEYKLRQWRFRQKMNKEAWNFVRHRISRRERDGKKSAVILSGVKLRPEVIRKETLRNRPLPRLGRAQPSLSPEPPSNLPLMVCSPTPMQLIVDWPQILPWIQFQTQFQEPHKIDIIGAVGRYAAVPSSISRLVRDAIWNRQCLSKLSTNIGLLIPEIWEGENLARADILVSGSGTEKLRHILEVFIATLSNSIVEWGDIETNWNFLPYLLEWFLGSGSSHNLLESQTMKAFSDNLFRLAFNASIDAFGSLKFGKRPSAEISHQVITWLLHVGYNPNRLRTIHPYRIHSLNSGKTVSVLQRAVAFGDKLQNMVNLLVEFGADIHAGDDNGKFSALQLVLDEHAMKYWTGSTPQVVFLRKVLIEKAMKGPPNTKYSQILAEHAIRHGNKSLLDSLCSQGFNLKSCQRAEFGLSSEITAITCAAQFCPNYQEDPWEMWLSFVLSLMPLNEGYFRNSPAKLFADPLVCAAGAGNGAAIHYFLSLGGHLDAQNEDGIFPLIAAVAHGQTSTCKLLLSLGADGNKVGPHGLSAIHMAATTGHYEIIQILAKTIEDKNGTVNINEGSEAILSRLSVPNRFEYDAYTTLDIVIYRWLKLGAEGYKEPIKHLLRNGFYASASMLALLLSKKLETFLTHKDLFNLLAETHLDVYSSEGSQPEHINLKTMIMRCVVLTGCPKAIKKNFKNGWELRGDEISTALYLGDIETTASILSLGVDIKTKRPGDPSFLEAAILSRDQNTITWAFAADTEYYDPGALCAAVQLALETESILCYRNVLARRPKVLIADILESTAVGIAASDNNMQLLRDLLFIIPPSPYCLVEEDELFKDTFPDDAPFWRHPFSDEIPPTFSFDGTGEWSENEILRMSPLQYAVGHGNHELVNILLKHGVSANEKPGKEVGMTALQLAAKYGYIGIARILINRKSPADVNAHRTPYWGMTALESASKSGRLDMVQFPLCNGAKTEGTGQRQYIRAIKFAQGNSHIEIVNILKAHREWTRQDEELLRNESLRPPYNVHESECSDPECSFPHKYAPMTVEDSDIGDRSREYDAGLFPMAKDFVEEDMTNKSVESSSVCWGEEMTLEEVEAAFISWDKD</sequence>
<feature type="repeat" description="ANK" evidence="3">
    <location>
        <begin position="539"/>
        <end position="571"/>
    </location>
</feature>
<keyword evidence="6" id="KW-1185">Reference proteome</keyword>
<feature type="repeat" description="ANK" evidence="3">
    <location>
        <begin position="572"/>
        <end position="592"/>
    </location>
</feature>
<dbReference type="PANTHER" id="PTHR24123">
    <property type="entry name" value="ANKYRIN REPEAT-CONTAINING"/>
    <property type="match status" value="1"/>
</dbReference>
<evidence type="ECO:0000313" key="5">
    <source>
        <dbReference type="EMBL" id="TGJ78998.1"/>
    </source>
</evidence>
<gene>
    <name evidence="5" type="ORF">E0Z10_g9766</name>
</gene>
<evidence type="ECO:0000313" key="6">
    <source>
        <dbReference type="Proteomes" id="UP000297716"/>
    </source>
</evidence>
<dbReference type="PROSITE" id="PS50088">
    <property type="entry name" value="ANK_REPEAT"/>
    <property type="match status" value="4"/>
</dbReference>
<dbReference type="InterPro" id="IPR036770">
    <property type="entry name" value="Ankyrin_rpt-contain_sf"/>
</dbReference>
<reference evidence="5 6" key="1">
    <citation type="submission" date="2019-03" db="EMBL/GenBank/DDBJ databases">
        <title>Draft genome sequence of Xylaria hypoxylon DSM 108379, a ubiquitous saprotrophic-parasitic fungi on hardwood.</title>
        <authorList>
            <person name="Buettner E."/>
            <person name="Leonhardt S."/>
            <person name="Gebauer A.M."/>
            <person name="Liers C."/>
            <person name="Hofrichter M."/>
            <person name="Kellner H."/>
        </authorList>
    </citation>
    <scope>NUCLEOTIDE SEQUENCE [LARGE SCALE GENOMIC DNA]</scope>
    <source>
        <strain evidence="5 6">DSM 108379</strain>
    </source>
</reference>
<dbReference type="EMBL" id="SKBN01000326">
    <property type="protein sequence ID" value="TGJ78998.1"/>
    <property type="molecule type" value="Genomic_DNA"/>
</dbReference>
<evidence type="ECO:0000256" key="2">
    <source>
        <dbReference type="ARBA" id="ARBA00023043"/>
    </source>
</evidence>
<dbReference type="PANTHER" id="PTHR24123:SF33">
    <property type="entry name" value="PROTEIN HOS4"/>
    <property type="match status" value="1"/>
</dbReference>
<dbReference type="SUPFAM" id="SSF48403">
    <property type="entry name" value="Ankyrin repeat"/>
    <property type="match status" value="2"/>
</dbReference>
<evidence type="ECO:0000256" key="1">
    <source>
        <dbReference type="ARBA" id="ARBA00022737"/>
    </source>
</evidence>
<dbReference type="AlphaFoldDB" id="A0A4Z0YGC4"/>
<dbReference type="Pfam" id="PF14420">
    <property type="entry name" value="Clr5"/>
    <property type="match status" value="1"/>
</dbReference>
<dbReference type="OrthoDB" id="539213at2759"/>
<organism evidence="5 6">
    <name type="scientific">Xylaria hypoxylon</name>
    <dbReference type="NCBI Taxonomy" id="37992"/>
    <lineage>
        <taxon>Eukaryota</taxon>
        <taxon>Fungi</taxon>
        <taxon>Dikarya</taxon>
        <taxon>Ascomycota</taxon>
        <taxon>Pezizomycotina</taxon>
        <taxon>Sordariomycetes</taxon>
        <taxon>Xylariomycetidae</taxon>
        <taxon>Xylariales</taxon>
        <taxon>Xylariaceae</taxon>
        <taxon>Xylaria</taxon>
    </lineage>
</organism>
<dbReference type="InterPro" id="IPR002110">
    <property type="entry name" value="Ankyrin_rpt"/>
</dbReference>
<feature type="domain" description="Clr5" evidence="4">
    <location>
        <begin position="10"/>
        <end position="60"/>
    </location>
</feature>
<protein>
    <recommendedName>
        <fullName evidence="4">Clr5 domain-containing protein</fullName>
    </recommendedName>
</protein>
<feature type="repeat" description="ANK" evidence="3">
    <location>
        <begin position="905"/>
        <end position="937"/>
    </location>
</feature>
<dbReference type="Gene3D" id="1.25.40.20">
    <property type="entry name" value="Ankyrin repeat-containing domain"/>
    <property type="match status" value="3"/>
</dbReference>
<dbReference type="Pfam" id="PF12796">
    <property type="entry name" value="Ank_2"/>
    <property type="match status" value="2"/>
</dbReference>
<dbReference type="Proteomes" id="UP000297716">
    <property type="component" value="Unassembled WGS sequence"/>
</dbReference>
<keyword evidence="2 3" id="KW-0040">ANK repeat</keyword>
<evidence type="ECO:0000259" key="4">
    <source>
        <dbReference type="Pfam" id="PF14420"/>
    </source>
</evidence>
<accession>A0A4Z0YGC4</accession>
<feature type="repeat" description="ANK" evidence="3">
    <location>
        <begin position="342"/>
        <end position="376"/>
    </location>
</feature>
<dbReference type="InterPro" id="IPR025676">
    <property type="entry name" value="Clr5_dom"/>
</dbReference>